<keyword evidence="4 8" id="KW-0808">Transferase</keyword>
<gene>
    <name evidence="8" type="primary">tdk</name>
    <name evidence="13" type="ORF">H9786_01800</name>
</gene>
<evidence type="ECO:0000313" key="14">
    <source>
        <dbReference type="Proteomes" id="UP000823823"/>
    </source>
</evidence>
<comment type="catalytic activity">
    <reaction evidence="8 11">
        <text>thymidine + ATP = dTMP + ADP + H(+)</text>
        <dbReference type="Rhea" id="RHEA:19129"/>
        <dbReference type="ChEBI" id="CHEBI:15378"/>
        <dbReference type="ChEBI" id="CHEBI:17748"/>
        <dbReference type="ChEBI" id="CHEBI:30616"/>
        <dbReference type="ChEBI" id="CHEBI:63528"/>
        <dbReference type="ChEBI" id="CHEBI:456216"/>
        <dbReference type="EC" id="2.7.1.21"/>
    </reaction>
</comment>
<accession>A0A9D2LBA6</accession>
<evidence type="ECO:0000256" key="7">
    <source>
        <dbReference type="ARBA" id="ARBA00022840"/>
    </source>
</evidence>
<dbReference type="GO" id="GO:0004797">
    <property type="term" value="F:thymidine kinase activity"/>
    <property type="evidence" value="ECO:0007669"/>
    <property type="project" value="UniProtKB-UniRule"/>
</dbReference>
<comment type="subunit">
    <text evidence="8">Homotetramer.</text>
</comment>
<evidence type="ECO:0000256" key="6">
    <source>
        <dbReference type="ARBA" id="ARBA00022777"/>
    </source>
</evidence>
<reference evidence="13" key="2">
    <citation type="submission" date="2021-04" db="EMBL/GenBank/DDBJ databases">
        <authorList>
            <person name="Gilroy R."/>
        </authorList>
    </citation>
    <scope>NUCLEOTIDE SEQUENCE</scope>
    <source>
        <strain evidence="13">ChiHjej13B12-24818</strain>
    </source>
</reference>
<dbReference type="GO" id="GO:0008270">
    <property type="term" value="F:zinc ion binding"/>
    <property type="evidence" value="ECO:0007669"/>
    <property type="project" value="UniProtKB-UniRule"/>
</dbReference>
<dbReference type="PANTHER" id="PTHR11441">
    <property type="entry name" value="THYMIDINE KINASE"/>
    <property type="match status" value="1"/>
</dbReference>
<sequence length="195" mass="20504">MSATFAGRLHVIVGPMFAGKTEELLRRVGRARLAGLDVEVVSHAIDTRGDHAQLLTHTGRSEPARMMSEAAELLDLAAAEGDLPDIIAIDEAQFFGSDLTGVVEELLAAGVQVEVAGLCVTYDGDPFEPLPALMAVAEEVVKLTAVCSLCGGDAPFHIRLRGGEAGDAVRLLATNIGGTEIYQARCRDHRGQGTG</sequence>
<dbReference type="Gene3D" id="3.40.50.300">
    <property type="entry name" value="P-loop containing nucleotide triphosphate hydrolases"/>
    <property type="match status" value="1"/>
</dbReference>
<keyword evidence="3 8" id="KW-0237">DNA synthesis</keyword>
<dbReference type="GO" id="GO:0005524">
    <property type="term" value="F:ATP binding"/>
    <property type="evidence" value="ECO:0007669"/>
    <property type="project" value="UniProtKB-UniRule"/>
</dbReference>
<comment type="subcellular location">
    <subcellularLocation>
        <location evidence="8">Cytoplasm</location>
    </subcellularLocation>
</comment>
<dbReference type="PIRSF" id="PIRSF035805">
    <property type="entry name" value="TK_cell"/>
    <property type="match status" value="1"/>
</dbReference>
<keyword evidence="6 8" id="KW-0418">Kinase</keyword>
<evidence type="ECO:0000256" key="5">
    <source>
        <dbReference type="ARBA" id="ARBA00022741"/>
    </source>
</evidence>
<dbReference type="AlphaFoldDB" id="A0A9D2LBA6"/>
<dbReference type="Pfam" id="PF00265">
    <property type="entry name" value="TK"/>
    <property type="match status" value="1"/>
</dbReference>
<feature type="binding site" evidence="8">
    <location>
        <begin position="90"/>
        <end position="93"/>
    </location>
    <ligand>
        <name>ATP</name>
        <dbReference type="ChEBI" id="CHEBI:30616"/>
    </ligand>
</feature>
<evidence type="ECO:0000256" key="9">
    <source>
        <dbReference type="PIRSR" id="PIRSR035805-1"/>
    </source>
</evidence>
<feature type="binding site" evidence="8">
    <location>
        <position position="189"/>
    </location>
    <ligand>
        <name>Zn(2+)</name>
        <dbReference type="ChEBI" id="CHEBI:29105"/>
    </ligand>
</feature>
<name>A0A9D2LBA6_9MICO</name>
<dbReference type="GO" id="GO:0071897">
    <property type="term" value="P:DNA biosynthetic process"/>
    <property type="evidence" value="ECO:0007669"/>
    <property type="project" value="UniProtKB-KW"/>
</dbReference>
<dbReference type="GO" id="GO:0005737">
    <property type="term" value="C:cytoplasm"/>
    <property type="evidence" value="ECO:0007669"/>
    <property type="project" value="UniProtKB-SubCell"/>
</dbReference>
<dbReference type="HAMAP" id="MF_00124">
    <property type="entry name" value="Thymidine_kinase"/>
    <property type="match status" value="1"/>
</dbReference>
<keyword evidence="8" id="KW-0862">Zinc</keyword>
<organism evidence="13 14">
    <name type="scientific">Candidatus Brachybacterium merdavium</name>
    <dbReference type="NCBI Taxonomy" id="2838513"/>
    <lineage>
        <taxon>Bacteria</taxon>
        <taxon>Bacillati</taxon>
        <taxon>Actinomycetota</taxon>
        <taxon>Actinomycetes</taxon>
        <taxon>Micrococcales</taxon>
        <taxon>Dermabacteraceae</taxon>
        <taxon>Brachybacterium</taxon>
    </lineage>
</organism>
<dbReference type="Proteomes" id="UP000823823">
    <property type="component" value="Unassembled WGS sequence"/>
</dbReference>
<dbReference type="EC" id="2.7.1.21" evidence="2 8"/>
<evidence type="ECO:0000256" key="1">
    <source>
        <dbReference type="ARBA" id="ARBA00007587"/>
    </source>
</evidence>
<comment type="caution">
    <text evidence="13">The sequence shown here is derived from an EMBL/GenBank/DDBJ whole genome shotgun (WGS) entry which is preliminary data.</text>
</comment>
<dbReference type="PANTHER" id="PTHR11441:SF0">
    <property type="entry name" value="THYMIDINE KINASE, CYTOSOLIC"/>
    <property type="match status" value="1"/>
</dbReference>
<dbReference type="InterPro" id="IPR001267">
    <property type="entry name" value="Thymidine_kinase"/>
</dbReference>
<evidence type="ECO:0000256" key="3">
    <source>
        <dbReference type="ARBA" id="ARBA00022634"/>
    </source>
</evidence>
<protein>
    <recommendedName>
        <fullName evidence="2 8">Thymidine kinase</fullName>
        <ecNumber evidence="2 8">2.7.1.21</ecNumber>
    </recommendedName>
</protein>
<keyword evidence="5 8" id="KW-0547">Nucleotide-binding</keyword>
<feature type="binding site" evidence="8">
    <location>
        <begin position="14"/>
        <end position="21"/>
    </location>
    <ligand>
        <name>ATP</name>
        <dbReference type="ChEBI" id="CHEBI:30616"/>
    </ligand>
</feature>
<evidence type="ECO:0000256" key="2">
    <source>
        <dbReference type="ARBA" id="ARBA00012118"/>
    </source>
</evidence>
<feature type="binding site" evidence="10">
    <location>
        <position position="182"/>
    </location>
    <ligand>
        <name>substrate</name>
    </ligand>
</feature>
<keyword evidence="7 8" id="KW-0067">ATP-binding</keyword>
<evidence type="ECO:0000256" key="8">
    <source>
        <dbReference type="HAMAP-Rule" id="MF_00124"/>
    </source>
</evidence>
<keyword evidence="8" id="KW-0479">Metal-binding</keyword>
<evidence type="ECO:0000256" key="11">
    <source>
        <dbReference type="RuleBase" id="RU000544"/>
    </source>
</evidence>
<evidence type="ECO:0000256" key="12">
    <source>
        <dbReference type="RuleBase" id="RU004165"/>
    </source>
</evidence>
<comment type="similarity">
    <text evidence="1 8 12">Belongs to the thymidine kinase family.</text>
</comment>
<dbReference type="Gene3D" id="3.30.60.20">
    <property type="match status" value="1"/>
</dbReference>
<feature type="binding site" evidence="8">
    <location>
        <position position="147"/>
    </location>
    <ligand>
        <name>Zn(2+)</name>
        <dbReference type="ChEBI" id="CHEBI:29105"/>
    </ligand>
</feature>
<keyword evidence="8" id="KW-0963">Cytoplasm</keyword>
<dbReference type="EMBL" id="DWZH01000012">
    <property type="protein sequence ID" value="HJB09256.1"/>
    <property type="molecule type" value="Genomic_DNA"/>
</dbReference>
<dbReference type="InterPro" id="IPR027417">
    <property type="entry name" value="P-loop_NTPase"/>
</dbReference>
<dbReference type="SUPFAM" id="SSF57716">
    <property type="entry name" value="Glucocorticoid receptor-like (DNA-binding domain)"/>
    <property type="match status" value="1"/>
</dbReference>
<feature type="active site" description="Proton acceptor" evidence="8 9">
    <location>
        <position position="91"/>
    </location>
</feature>
<evidence type="ECO:0000256" key="10">
    <source>
        <dbReference type="PIRSR" id="PIRSR035805-2"/>
    </source>
</evidence>
<feature type="binding site" evidence="8">
    <location>
        <position position="150"/>
    </location>
    <ligand>
        <name>Zn(2+)</name>
        <dbReference type="ChEBI" id="CHEBI:29105"/>
    </ligand>
</feature>
<evidence type="ECO:0000256" key="4">
    <source>
        <dbReference type="ARBA" id="ARBA00022679"/>
    </source>
</evidence>
<dbReference type="GO" id="GO:0046104">
    <property type="term" value="P:thymidine metabolic process"/>
    <property type="evidence" value="ECO:0007669"/>
    <property type="project" value="TreeGrafter"/>
</dbReference>
<reference evidence="13" key="1">
    <citation type="journal article" date="2021" name="PeerJ">
        <title>Extensive microbial diversity within the chicken gut microbiome revealed by metagenomics and culture.</title>
        <authorList>
            <person name="Gilroy R."/>
            <person name="Ravi A."/>
            <person name="Getino M."/>
            <person name="Pursley I."/>
            <person name="Horton D.L."/>
            <person name="Alikhan N.F."/>
            <person name="Baker D."/>
            <person name="Gharbi K."/>
            <person name="Hall N."/>
            <person name="Watson M."/>
            <person name="Adriaenssens E.M."/>
            <person name="Foster-Nyarko E."/>
            <person name="Jarju S."/>
            <person name="Secka A."/>
            <person name="Antonio M."/>
            <person name="Oren A."/>
            <person name="Chaudhuri R.R."/>
            <person name="La Ragione R."/>
            <person name="Hildebrand F."/>
            <person name="Pallen M.J."/>
        </authorList>
    </citation>
    <scope>NUCLEOTIDE SEQUENCE</scope>
    <source>
        <strain evidence="13">ChiHjej13B12-24818</strain>
    </source>
</reference>
<feature type="binding site" evidence="8">
    <location>
        <position position="186"/>
    </location>
    <ligand>
        <name>Zn(2+)</name>
        <dbReference type="ChEBI" id="CHEBI:29105"/>
    </ligand>
</feature>
<evidence type="ECO:0000313" key="13">
    <source>
        <dbReference type="EMBL" id="HJB09256.1"/>
    </source>
</evidence>
<proteinExistence type="inferred from homology"/>
<dbReference type="SUPFAM" id="SSF52540">
    <property type="entry name" value="P-loop containing nucleoside triphosphate hydrolases"/>
    <property type="match status" value="1"/>
</dbReference>